<sequence>MICITTCQHTNLVPDCLEDRRFQSVSDVLPYLSIHEYTSETLLRLLQTMVSSSTILTTSFTKEGGRLEFSIAIAYYTKNISLSLVERISQGVVRGKQSIVMPDSLVQSEPSKVTMVLCSSTVCLYAARPGHPILTPVKLSSQT</sequence>
<dbReference type="EMBL" id="BGPR01018402">
    <property type="protein sequence ID" value="GBN79062.1"/>
    <property type="molecule type" value="Genomic_DNA"/>
</dbReference>
<name>A0A4Y2SMU9_ARAVE</name>
<reference evidence="3 5" key="1">
    <citation type="journal article" date="2019" name="Sci. Rep.">
        <title>Orb-weaving spider Araneus ventricosus genome elucidates the spidroin gene catalogue.</title>
        <authorList>
            <person name="Kono N."/>
            <person name="Nakamura H."/>
            <person name="Ohtoshi R."/>
            <person name="Moran D.A.P."/>
            <person name="Shinohara A."/>
            <person name="Yoshida Y."/>
            <person name="Fujiwara M."/>
            <person name="Mori M."/>
            <person name="Tomita M."/>
            <person name="Arakawa K."/>
        </authorList>
    </citation>
    <scope>NUCLEOTIDE SEQUENCE [LARGE SCALE GENOMIC DNA]</scope>
</reference>
<evidence type="ECO:0000313" key="3">
    <source>
        <dbReference type="EMBL" id="GBN89624.1"/>
    </source>
</evidence>
<keyword evidence="5" id="KW-1185">Reference proteome</keyword>
<proteinExistence type="predicted"/>
<dbReference type="Proteomes" id="UP000499080">
    <property type="component" value="Unassembled WGS sequence"/>
</dbReference>
<evidence type="ECO:0000313" key="2">
    <source>
        <dbReference type="EMBL" id="GBN79062.1"/>
    </source>
</evidence>
<accession>A0A4Y2SMU9</accession>
<evidence type="ECO:0000313" key="5">
    <source>
        <dbReference type="Proteomes" id="UP000499080"/>
    </source>
</evidence>
<comment type="caution">
    <text evidence="3">The sequence shown here is derived from an EMBL/GenBank/DDBJ whole genome shotgun (WGS) entry which is preliminary data.</text>
</comment>
<evidence type="ECO:0000313" key="4">
    <source>
        <dbReference type="EMBL" id="GBN89680.1"/>
    </source>
</evidence>
<gene>
    <name evidence="4" type="ORF">AVEN_109621_1</name>
    <name evidence="3" type="ORF">AVEN_186266_1</name>
    <name evidence="1" type="ORF">AVEN_44595_1</name>
    <name evidence="2" type="ORF">AVEN_90721_1</name>
</gene>
<dbReference type="EMBL" id="BGPR01022911">
    <property type="protein sequence ID" value="GBN89680.1"/>
    <property type="molecule type" value="Genomic_DNA"/>
</dbReference>
<dbReference type="EMBL" id="BGPR01022889">
    <property type="protein sequence ID" value="GBN89624.1"/>
    <property type="molecule type" value="Genomic_DNA"/>
</dbReference>
<protein>
    <submittedName>
        <fullName evidence="3">Uncharacterized protein</fullName>
    </submittedName>
</protein>
<dbReference type="AlphaFoldDB" id="A0A4Y2SMU9"/>
<dbReference type="EMBL" id="BGPR01018385">
    <property type="protein sequence ID" value="GBN79026.1"/>
    <property type="molecule type" value="Genomic_DNA"/>
</dbReference>
<organism evidence="3 5">
    <name type="scientific">Araneus ventricosus</name>
    <name type="common">Orbweaver spider</name>
    <name type="synonym">Epeira ventricosa</name>
    <dbReference type="NCBI Taxonomy" id="182803"/>
    <lineage>
        <taxon>Eukaryota</taxon>
        <taxon>Metazoa</taxon>
        <taxon>Ecdysozoa</taxon>
        <taxon>Arthropoda</taxon>
        <taxon>Chelicerata</taxon>
        <taxon>Arachnida</taxon>
        <taxon>Araneae</taxon>
        <taxon>Araneomorphae</taxon>
        <taxon>Entelegynae</taxon>
        <taxon>Araneoidea</taxon>
        <taxon>Araneidae</taxon>
        <taxon>Araneus</taxon>
    </lineage>
</organism>
<evidence type="ECO:0000313" key="1">
    <source>
        <dbReference type="EMBL" id="GBN79026.1"/>
    </source>
</evidence>